<dbReference type="InterPro" id="IPR050191">
    <property type="entry name" value="ATP-dep_DNA_ligase"/>
</dbReference>
<dbReference type="AlphaFoldDB" id="A0A916XR18"/>
<dbReference type="SUPFAM" id="SSF50249">
    <property type="entry name" value="Nucleic acid-binding proteins"/>
    <property type="match status" value="1"/>
</dbReference>
<reference evidence="7" key="2">
    <citation type="submission" date="2020-09" db="EMBL/GenBank/DDBJ databases">
        <authorList>
            <person name="Sun Q."/>
            <person name="Zhou Y."/>
        </authorList>
    </citation>
    <scope>NUCLEOTIDE SEQUENCE</scope>
    <source>
        <strain evidence="7">CGMCC 1.12919</strain>
    </source>
</reference>
<evidence type="ECO:0000313" key="8">
    <source>
        <dbReference type="Proteomes" id="UP000637002"/>
    </source>
</evidence>
<dbReference type="Gene3D" id="3.30.1490.70">
    <property type="match status" value="1"/>
</dbReference>
<dbReference type="Pfam" id="PF01068">
    <property type="entry name" value="DNA_ligase_A_M"/>
    <property type="match status" value="1"/>
</dbReference>
<dbReference type="InterPro" id="IPR014146">
    <property type="entry name" value="LigD_ligase_dom"/>
</dbReference>
<feature type="domain" description="ATP-dependent DNA ligase family profile" evidence="6">
    <location>
        <begin position="150"/>
        <end position="232"/>
    </location>
</feature>
<evidence type="ECO:0000313" key="7">
    <source>
        <dbReference type="EMBL" id="GGC94130.1"/>
    </source>
</evidence>
<dbReference type="EMBL" id="BMGG01000016">
    <property type="protein sequence ID" value="GGC94130.1"/>
    <property type="molecule type" value="Genomic_DNA"/>
</dbReference>
<dbReference type="RefSeq" id="WP_188612859.1">
    <property type="nucleotide sequence ID" value="NZ_BMGG01000016.1"/>
</dbReference>
<evidence type="ECO:0000256" key="5">
    <source>
        <dbReference type="SAM" id="MobiDB-lite"/>
    </source>
</evidence>
<evidence type="ECO:0000256" key="4">
    <source>
        <dbReference type="ARBA" id="ARBA00034003"/>
    </source>
</evidence>
<evidence type="ECO:0000259" key="6">
    <source>
        <dbReference type="PROSITE" id="PS50160"/>
    </source>
</evidence>
<name>A0A916XR18_9HYPH</name>
<dbReference type="PROSITE" id="PS50160">
    <property type="entry name" value="DNA_LIGASE_A3"/>
    <property type="match status" value="1"/>
</dbReference>
<gene>
    <name evidence="7" type="ORF">GCM10010994_59890</name>
</gene>
<feature type="region of interest" description="Disordered" evidence="5">
    <location>
        <begin position="1"/>
        <end position="45"/>
    </location>
</feature>
<dbReference type="Proteomes" id="UP000637002">
    <property type="component" value="Unassembled WGS sequence"/>
</dbReference>
<dbReference type="PANTHER" id="PTHR45674">
    <property type="entry name" value="DNA LIGASE 1/3 FAMILY MEMBER"/>
    <property type="match status" value="1"/>
</dbReference>
<dbReference type="PANTHER" id="PTHR45674:SF4">
    <property type="entry name" value="DNA LIGASE 1"/>
    <property type="match status" value="1"/>
</dbReference>
<dbReference type="Gene3D" id="3.30.470.30">
    <property type="entry name" value="DNA ligase/mRNA capping enzyme"/>
    <property type="match status" value="1"/>
</dbReference>
<accession>A0A916XR18</accession>
<feature type="compositionally biased region" description="Basic residues" evidence="5">
    <location>
        <begin position="1"/>
        <end position="12"/>
    </location>
</feature>
<comment type="similarity">
    <text evidence="1">Belongs to the ATP-dependent DNA ligase family.</text>
</comment>
<dbReference type="InterPro" id="IPR012309">
    <property type="entry name" value="DNA_ligase_ATP-dep_C"/>
</dbReference>
<dbReference type="Pfam" id="PF04679">
    <property type="entry name" value="DNA_ligase_A_C"/>
    <property type="match status" value="1"/>
</dbReference>
<sequence>MAAPPRKPRTQKRAAPAAETARSQAAAPRKRDKSQPAPVEKPLPEWIAPCIPSDARQPASGAGWLHEIKWDGYRVGCYLKDGRATIRNRRGDDWTARFPAIAFALASLAVHNAVIDGEVVVLDSSGISQFGLLDEDLGWGKGKAARDAILIAFDLLFLDGNDLRTWTCEGRRGALTAILPATSDRIRMSEEITGDFHRIWRSACSSGLEGIISKRREAPYKSGRNRTWVKTKCSQSDTFVVVGYMLSPGTRRLGGLALAEERDGHLVPIDCAISGLSLAAAALKRRLDPLIMEKPAVTGLKTSAVIWTRPEVRVEIEHRGKTRGGSLRAPVFKGVRADG</sequence>
<evidence type="ECO:0000256" key="2">
    <source>
        <dbReference type="ARBA" id="ARBA00012727"/>
    </source>
</evidence>
<dbReference type="GO" id="GO:0006310">
    <property type="term" value="P:DNA recombination"/>
    <property type="evidence" value="ECO:0007669"/>
    <property type="project" value="InterPro"/>
</dbReference>
<protein>
    <recommendedName>
        <fullName evidence="2">DNA ligase (ATP)</fullName>
        <ecNumber evidence="2">6.5.1.1</ecNumber>
    </recommendedName>
</protein>
<dbReference type="NCBIfam" id="TIGR02779">
    <property type="entry name" value="NHEJ_ligase_lig"/>
    <property type="match status" value="1"/>
</dbReference>
<evidence type="ECO:0000256" key="3">
    <source>
        <dbReference type="ARBA" id="ARBA00022598"/>
    </source>
</evidence>
<keyword evidence="3 7" id="KW-0436">Ligase</keyword>
<dbReference type="GO" id="GO:0003910">
    <property type="term" value="F:DNA ligase (ATP) activity"/>
    <property type="evidence" value="ECO:0007669"/>
    <property type="project" value="UniProtKB-EC"/>
</dbReference>
<dbReference type="EC" id="6.5.1.1" evidence="2"/>
<comment type="catalytic activity">
    <reaction evidence="4">
        <text>ATP + (deoxyribonucleotide)n-3'-hydroxyl + 5'-phospho-(deoxyribonucleotide)m = (deoxyribonucleotide)n+m + AMP + diphosphate.</text>
        <dbReference type="EC" id="6.5.1.1"/>
    </reaction>
</comment>
<dbReference type="InterPro" id="IPR012340">
    <property type="entry name" value="NA-bd_OB-fold"/>
</dbReference>
<dbReference type="SUPFAM" id="SSF56091">
    <property type="entry name" value="DNA ligase/mRNA capping enzyme, catalytic domain"/>
    <property type="match status" value="1"/>
</dbReference>
<proteinExistence type="inferred from homology"/>
<dbReference type="InterPro" id="IPR012310">
    <property type="entry name" value="DNA_ligase_ATP-dep_cent"/>
</dbReference>
<dbReference type="GO" id="GO:0006281">
    <property type="term" value="P:DNA repair"/>
    <property type="evidence" value="ECO:0007669"/>
    <property type="project" value="InterPro"/>
</dbReference>
<reference evidence="7" key="1">
    <citation type="journal article" date="2014" name="Int. J. Syst. Evol. Microbiol.">
        <title>Complete genome sequence of Corynebacterium casei LMG S-19264T (=DSM 44701T), isolated from a smear-ripened cheese.</title>
        <authorList>
            <consortium name="US DOE Joint Genome Institute (JGI-PGF)"/>
            <person name="Walter F."/>
            <person name="Albersmeier A."/>
            <person name="Kalinowski J."/>
            <person name="Ruckert C."/>
        </authorList>
    </citation>
    <scope>NUCLEOTIDE SEQUENCE</scope>
    <source>
        <strain evidence="7">CGMCC 1.12919</strain>
    </source>
</reference>
<dbReference type="Gene3D" id="2.40.50.140">
    <property type="entry name" value="Nucleic acid-binding proteins"/>
    <property type="match status" value="1"/>
</dbReference>
<evidence type="ECO:0000256" key="1">
    <source>
        <dbReference type="ARBA" id="ARBA00007572"/>
    </source>
</evidence>
<comment type="caution">
    <text evidence="7">The sequence shown here is derived from an EMBL/GenBank/DDBJ whole genome shotgun (WGS) entry which is preliminary data.</text>
</comment>
<dbReference type="GO" id="GO:0005524">
    <property type="term" value="F:ATP binding"/>
    <property type="evidence" value="ECO:0007669"/>
    <property type="project" value="InterPro"/>
</dbReference>
<keyword evidence="8" id="KW-1185">Reference proteome</keyword>
<organism evidence="7 8">
    <name type="scientific">Chelatococcus reniformis</name>
    <dbReference type="NCBI Taxonomy" id="1494448"/>
    <lineage>
        <taxon>Bacteria</taxon>
        <taxon>Pseudomonadati</taxon>
        <taxon>Pseudomonadota</taxon>
        <taxon>Alphaproteobacteria</taxon>
        <taxon>Hyphomicrobiales</taxon>
        <taxon>Chelatococcaceae</taxon>
        <taxon>Chelatococcus</taxon>
    </lineage>
</organism>
<dbReference type="CDD" id="cd07906">
    <property type="entry name" value="Adenylation_DNA_ligase_LigD_LigC"/>
    <property type="match status" value="1"/>
</dbReference>